<dbReference type="InterPro" id="IPR011006">
    <property type="entry name" value="CheY-like_superfamily"/>
</dbReference>
<sequence length="122" mass="13345">MASAKQVLVVDDNVEMVEMLSAMLQHHGYETASAHNGYEACDWVREGMPRAIIMDLGMPWMDGFGAVRAIRRMPGAEALPIIALTGSADSDSAKKAVAAGFTQHFSKPLNFDHLNHYLNTLN</sequence>
<dbReference type="RefSeq" id="WP_070247413.1">
    <property type="nucleotide sequence ID" value="NZ_LROM01000071.1"/>
</dbReference>
<dbReference type="InterPro" id="IPR050595">
    <property type="entry name" value="Bact_response_regulator"/>
</dbReference>
<evidence type="ECO:0000256" key="1">
    <source>
        <dbReference type="ARBA" id="ARBA00022553"/>
    </source>
</evidence>
<comment type="caution">
    <text evidence="4">The sequence shown here is derived from an EMBL/GenBank/DDBJ whole genome shotgun (WGS) entry which is preliminary data.</text>
</comment>
<dbReference type="PANTHER" id="PTHR44591">
    <property type="entry name" value="STRESS RESPONSE REGULATOR PROTEIN 1"/>
    <property type="match status" value="1"/>
</dbReference>
<keyword evidence="1 2" id="KW-0597">Phosphoprotein</keyword>
<protein>
    <submittedName>
        <fullName evidence="4">Transcriptional regulatory protein ZraR</fullName>
    </submittedName>
</protein>
<evidence type="ECO:0000313" key="4">
    <source>
        <dbReference type="EMBL" id="OFA03892.1"/>
    </source>
</evidence>
<proteinExistence type="predicted"/>
<evidence type="ECO:0000256" key="2">
    <source>
        <dbReference type="PROSITE-ProRule" id="PRU00169"/>
    </source>
</evidence>
<dbReference type="PATRIC" id="fig|762836.4.peg.1778"/>
<dbReference type="SUPFAM" id="SSF52172">
    <property type="entry name" value="CheY-like"/>
    <property type="match status" value="1"/>
</dbReference>
<dbReference type="PROSITE" id="PS50110">
    <property type="entry name" value="RESPONSE_REGULATORY"/>
    <property type="match status" value="1"/>
</dbReference>
<dbReference type="SMART" id="SM00448">
    <property type="entry name" value="REC"/>
    <property type="match status" value="1"/>
</dbReference>
<dbReference type="PANTHER" id="PTHR44591:SF3">
    <property type="entry name" value="RESPONSE REGULATORY DOMAIN-CONTAINING PROTEIN"/>
    <property type="match status" value="1"/>
</dbReference>
<feature type="modified residue" description="4-aspartylphosphate" evidence="2">
    <location>
        <position position="55"/>
    </location>
</feature>
<accession>A0A1E7WVQ2</accession>
<dbReference type="InterPro" id="IPR001789">
    <property type="entry name" value="Sig_transdc_resp-reg_receiver"/>
</dbReference>
<gene>
    <name evidence="4" type="primary">zraR_1</name>
    <name evidence="4" type="ORF">DUPY_17070</name>
</gene>
<dbReference type="EMBL" id="LROM01000071">
    <property type="protein sequence ID" value="OFA03892.1"/>
    <property type="molecule type" value="Genomic_DNA"/>
</dbReference>
<dbReference type="GO" id="GO:0000160">
    <property type="term" value="P:phosphorelay signal transduction system"/>
    <property type="evidence" value="ECO:0007669"/>
    <property type="project" value="InterPro"/>
</dbReference>
<keyword evidence="5" id="KW-1185">Reference proteome</keyword>
<feature type="domain" description="Response regulatory" evidence="3">
    <location>
        <begin position="6"/>
        <end position="122"/>
    </location>
</feature>
<dbReference type="AlphaFoldDB" id="A0A1E7WVQ2"/>
<dbReference type="Proteomes" id="UP000175989">
    <property type="component" value="Unassembled WGS sequence"/>
</dbReference>
<dbReference type="OrthoDB" id="5421695at2"/>
<evidence type="ECO:0000259" key="3">
    <source>
        <dbReference type="PROSITE" id="PS50110"/>
    </source>
</evidence>
<organism evidence="4 5">
    <name type="scientific">Duganella phyllosphaerae</name>
    <dbReference type="NCBI Taxonomy" id="762836"/>
    <lineage>
        <taxon>Bacteria</taxon>
        <taxon>Pseudomonadati</taxon>
        <taxon>Pseudomonadota</taxon>
        <taxon>Betaproteobacteria</taxon>
        <taxon>Burkholderiales</taxon>
        <taxon>Oxalobacteraceae</taxon>
        <taxon>Telluria group</taxon>
        <taxon>Duganella</taxon>
    </lineage>
</organism>
<dbReference type="Gene3D" id="3.40.50.2300">
    <property type="match status" value="1"/>
</dbReference>
<evidence type="ECO:0000313" key="5">
    <source>
        <dbReference type="Proteomes" id="UP000175989"/>
    </source>
</evidence>
<dbReference type="Pfam" id="PF00072">
    <property type="entry name" value="Response_reg"/>
    <property type="match status" value="1"/>
</dbReference>
<name>A0A1E7WVQ2_9BURK</name>
<reference evidence="5" key="1">
    <citation type="journal article" date="2016" name="Front. Microbiol.">
        <title>Molecular Keys to the Janthinobacterium and Duganella spp. Interaction with the Plant Pathogen Fusarium graminearum.</title>
        <authorList>
            <person name="Haack F.S."/>
            <person name="Poehlein A."/>
            <person name="Kroger C."/>
            <person name="Voigt C.A."/>
            <person name="Piepenbring M."/>
            <person name="Bode H.B."/>
            <person name="Daniel R."/>
            <person name="Schafer W."/>
            <person name="Streit W.R."/>
        </authorList>
    </citation>
    <scope>NUCLEOTIDE SEQUENCE [LARGE SCALE GENOMIC DNA]</scope>
    <source>
        <strain evidence="5">T54</strain>
    </source>
</reference>